<sequence>MRAWFGLALLSLAACNSSPSVPGPDVPLVSGEVTIQKTEWGQSVLKTGLRLVAGKPALLRVYMTADREGLPGHLKAEVFRGSNRLGELSFTGPATLPTAINPADLAQTYRATLPAAWVIAGMEVRLLADPSNQIGENNEADNRLTLTPAVGVGTVLPLTLVPVLQPGQTAPPTLPSVDLLRDMLPLQGVQTSTRPPFSYGATVGNASSDWSNLLGALRSLRTSDGSSRYYYGVVRVGYTSGIAGIGYVGLPVSAGWDFASSAARIMVHEIGHNLGRGHAPCNVAGESGYPYPGGFIGTWGYSVASSALFNPAQYKDVMSYCAPQWISDYMYEGMQSFLEHQSGLAQWAEIRSASSGLAPVGLEANPSTAQLQNLRLAQEVLLVSGRIRGGEVILNPMVKMQAVPEAPQPGTYRLRLEAAGGLVEVSFRTERVEAPHGPDQPPDESWSEEHFSLLLPDPGPLRQIEVVREGLSLYRRDLRLTRQSTDNPAVRLTESGSSLTLTWMPSVFSYASVAHLGQARTTLALWLTGGEAHLSTVGLPSGGRWEIALSDGFNTQRLEFAR</sequence>
<evidence type="ECO:0000313" key="1">
    <source>
        <dbReference type="EMBL" id="GEM83371.1"/>
    </source>
</evidence>
<organism evidence="1 2">
    <name type="scientific">Meiothermus hypogaeus NBRC 106114</name>
    <dbReference type="NCBI Taxonomy" id="1227553"/>
    <lineage>
        <taxon>Bacteria</taxon>
        <taxon>Thermotogati</taxon>
        <taxon>Deinococcota</taxon>
        <taxon>Deinococci</taxon>
        <taxon>Thermales</taxon>
        <taxon>Thermaceae</taxon>
        <taxon>Meiothermus</taxon>
    </lineage>
</organism>
<reference evidence="1 2" key="1">
    <citation type="submission" date="2019-07" db="EMBL/GenBank/DDBJ databases">
        <title>Whole genome shotgun sequence of Meiothermus hypogaeus NBRC 106114.</title>
        <authorList>
            <person name="Hosoyama A."/>
            <person name="Uohara A."/>
            <person name="Ohji S."/>
            <person name="Ichikawa N."/>
        </authorList>
    </citation>
    <scope>NUCLEOTIDE SEQUENCE [LARGE SCALE GENOMIC DNA]</scope>
    <source>
        <strain evidence="1 2">NBRC 106114</strain>
    </source>
</reference>
<name>A0A511R194_9DEIN</name>
<protein>
    <recommendedName>
        <fullName evidence="3">Peptidase M66</fullName>
    </recommendedName>
</protein>
<proteinExistence type="predicted"/>
<evidence type="ECO:0000313" key="2">
    <source>
        <dbReference type="Proteomes" id="UP000321197"/>
    </source>
</evidence>
<dbReference type="OrthoDB" id="3909977at2"/>
<evidence type="ECO:0008006" key="3">
    <source>
        <dbReference type="Google" id="ProtNLM"/>
    </source>
</evidence>
<dbReference type="AlphaFoldDB" id="A0A511R194"/>
<accession>A0A511R194</accession>
<comment type="caution">
    <text evidence="1">The sequence shown here is derived from an EMBL/GenBank/DDBJ whole genome shotgun (WGS) entry which is preliminary data.</text>
</comment>
<dbReference type="EMBL" id="BJXL01000041">
    <property type="protein sequence ID" value="GEM83371.1"/>
    <property type="molecule type" value="Genomic_DNA"/>
</dbReference>
<dbReference type="SUPFAM" id="SSF55486">
    <property type="entry name" value="Metalloproteases ('zincins'), catalytic domain"/>
    <property type="match status" value="1"/>
</dbReference>
<dbReference type="Proteomes" id="UP000321197">
    <property type="component" value="Unassembled WGS sequence"/>
</dbReference>
<gene>
    <name evidence="1" type="ORF">MHY01S_15370</name>
</gene>
<dbReference type="RefSeq" id="WP_119341532.1">
    <property type="nucleotide sequence ID" value="NZ_BJXL01000041.1"/>
</dbReference>
<dbReference type="PROSITE" id="PS51257">
    <property type="entry name" value="PROKAR_LIPOPROTEIN"/>
    <property type="match status" value="1"/>
</dbReference>